<organism evidence="2 3">
    <name type="scientific">Streptomyces yangpuensis</name>
    <dbReference type="NCBI Taxonomy" id="1648182"/>
    <lineage>
        <taxon>Bacteria</taxon>
        <taxon>Bacillati</taxon>
        <taxon>Actinomycetota</taxon>
        <taxon>Actinomycetes</taxon>
        <taxon>Kitasatosporales</taxon>
        <taxon>Streptomycetaceae</taxon>
        <taxon>Streptomyces</taxon>
    </lineage>
</organism>
<protein>
    <submittedName>
        <fullName evidence="2">Uncharacterized protein</fullName>
    </submittedName>
</protein>
<dbReference type="RefSeq" id="WP_257857696.1">
    <property type="nucleotide sequence ID" value="NZ_CP102514.1"/>
</dbReference>
<gene>
    <name evidence="2" type="ORF">NRK68_33615</name>
</gene>
<proteinExistence type="predicted"/>
<feature type="signal peptide" evidence="1">
    <location>
        <begin position="1"/>
        <end position="26"/>
    </location>
</feature>
<dbReference type="GeneID" id="95578476"/>
<dbReference type="EMBL" id="CP102514">
    <property type="protein sequence ID" value="UUY51752.1"/>
    <property type="molecule type" value="Genomic_DNA"/>
</dbReference>
<evidence type="ECO:0000313" key="2">
    <source>
        <dbReference type="EMBL" id="UUY51752.1"/>
    </source>
</evidence>
<keyword evidence="3" id="KW-1185">Reference proteome</keyword>
<sequence>MKTTIRSALGTVLLAAMTATSGSAAAQEARADAPAADHARLTGQWTEPVDKNRPGITFYIQKLTFTADGRFEQINDVICNQDDCPAFRIGMNTGTYRTEGRTIHLDGNLSDLHGAVRSSNTIVLDKHVLHRTTGEASK</sequence>
<accession>A0ABY5Q6D4</accession>
<keyword evidence="1" id="KW-0732">Signal</keyword>
<feature type="chain" id="PRO_5045425706" evidence="1">
    <location>
        <begin position="27"/>
        <end position="138"/>
    </location>
</feature>
<reference evidence="2" key="1">
    <citation type="submission" date="2022-08" db="EMBL/GenBank/DDBJ databases">
        <authorList>
            <person name="Tian L."/>
        </authorList>
    </citation>
    <scope>NUCLEOTIDE SEQUENCE</scope>
    <source>
        <strain evidence="2">CM253</strain>
    </source>
</reference>
<evidence type="ECO:0000256" key="1">
    <source>
        <dbReference type="SAM" id="SignalP"/>
    </source>
</evidence>
<evidence type="ECO:0000313" key="3">
    <source>
        <dbReference type="Proteomes" id="UP001057738"/>
    </source>
</evidence>
<name>A0ABY5Q6D4_9ACTN</name>
<dbReference type="Proteomes" id="UP001057738">
    <property type="component" value="Chromosome"/>
</dbReference>